<evidence type="ECO:0000259" key="1">
    <source>
        <dbReference type="SMART" id="SM00849"/>
    </source>
</evidence>
<gene>
    <name evidence="2" type="ORF">DENOEST_2934</name>
</gene>
<dbReference type="PANTHER" id="PTHR43223:SF2">
    <property type="entry name" value="METALLO-BETA-LACTAMASE DOMAIN-CONTAINING PROTEIN"/>
    <property type="match status" value="1"/>
</dbReference>
<sequence length="421" mass="47225">MDIVKKLVEERPGFFANRPAHQAQATKLNEFIYMSQGLSNAYMVLTQAGRVIINTGMGFEAPVHKNVFDAVCPGPTPYILLTQGHVDHVGGVSLFREPGTQLIAQRNLATCQRDDQRIKEVRQSQSSIWFKTALSRQAVGELAPRPLVQDVPTADISFDDHYELELGGLRFEIHSTSGGETVDSSVIWLPQHRILFSGNVFGPLFPHFPNFNTIRGDKYRWFEPYLESLRRIRALEPELLITGHFEPIVGKDLIRACLDRLEGAVDFVHRETLKGMNSGKDIWTLMRGVQLPPDLYVGQGYGKVSWAVRTIWESYMGWFKAQATSELYPTQPREVYPDLVELAGIDAVVARGRNKLDGGDPEGALLLAEAALATEPLHRAALQLALDSHRRLLDRSDAINFWETGWLKTQIEKLEVALQGA</sequence>
<dbReference type="AlphaFoldDB" id="A0A6S6XYT1"/>
<dbReference type="Gene3D" id="1.25.40.880">
    <property type="entry name" value="Alkyl sulfatase, dimerisation domain"/>
    <property type="match status" value="1"/>
</dbReference>
<dbReference type="KEGG" id="doe:DENOEST_2934"/>
<dbReference type="GO" id="GO:0046983">
    <property type="term" value="F:protein dimerization activity"/>
    <property type="evidence" value="ECO:0007669"/>
    <property type="project" value="InterPro"/>
</dbReference>
<dbReference type="RefSeq" id="WP_145770958.1">
    <property type="nucleotide sequence ID" value="NZ_LR778301.1"/>
</dbReference>
<dbReference type="InterPro" id="IPR001279">
    <property type="entry name" value="Metallo-B-lactamas"/>
</dbReference>
<dbReference type="OrthoDB" id="1273797at2"/>
<dbReference type="SUPFAM" id="SSF56281">
    <property type="entry name" value="Metallo-hydrolase/oxidoreductase"/>
    <property type="match status" value="1"/>
</dbReference>
<dbReference type="Gene3D" id="3.60.15.30">
    <property type="entry name" value="Metallo-beta-lactamase domain"/>
    <property type="match status" value="1"/>
</dbReference>
<reference evidence="2 3" key="1">
    <citation type="submission" date="2020-03" db="EMBL/GenBank/DDBJ databases">
        <authorList>
            <consortium name="Genoscope - CEA"/>
            <person name="William W."/>
        </authorList>
    </citation>
    <scope>NUCLEOTIDE SEQUENCE [LARGE SCALE GENOMIC DNA]</scope>
    <source>
        <strain evidence="3">DSM 16959</strain>
    </source>
</reference>
<dbReference type="EMBL" id="LR778301">
    <property type="protein sequence ID" value="CAB1370093.1"/>
    <property type="molecule type" value="Genomic_DNA"/>
</dbReference>
<dbReference type="InterPro" id="IPR029228">
    <property type="entry name" value="Alkyl_sulf_dimr"/>
</dbReference>
<dbReference type="PANTHER" id="PTHR43223">
    <property type="entry name" value="ALKYL/ARYL-SULFATASE"/>
    <property type="match status" value="1"/>
</dbReference>
<accession>A0A6S6XYT1</accession>
<dbReference type="Proteomes" id="UP000515733">
    <property type="component" value="Chromosome"/>
</dbReference>
<dbReference type="InterPro" id="IPR036866">
    <property type="entry name" value="RibonucZ/Hydroxyglut_hydro"/>
</dbReference>
<dbReference type="SMART" id="SM00849">
    <property type="entry name" value="Lactamase_B"/>
    <property type="match status" value="1"/>
</dbReference>
<proteinExistence type="predicted"/>
<organism evidence="2 3">
    <name type="scientific">Denitratisoma oestradiolicum</name>
    <dbReference type="NCBI Taxonomy" id="311182"/>
    <lineage>
        <taxon>Bacteria</taxon>
        <taxon>Pseudomonadati</taxon>
        <taxon>Pseudomonadota</taxon>
        <taxon>Betaproteobacteria</taxon>
        <taxon>Nitrosomonadales</taxon>
        <taxon>Sterolibacteriaceae</taxon>
        <taxon>Denitratisoma</taxon>
    </lineage>
</organism>
<dbReference type="Pfam" id="PF14863">
    <property type="entry name" value="Alkyl_sulf_dimr"/>
    <property type="match status" value="1"/>
</dbReference>
<keyword evidence="3" id="KW-1185">Reference proteome</keyword>
<evidence type="ECO:0000313" key="3">
    <source>
        <dbReference type="Proteomes" id="UP000515733"/>
    </source>
</evidence>
<dbReference type="Pfam" id="PF00753">
    <property type="entry name" value="Lactamase_B"/>
    <property type="match status" value="1"/>
</dbReference>
<evidence type="ECO:0000313" key="2">
    <source>
        <dbReference type="EMBL" id="CAB1370093.1"/>
    </source>
</evidence>
<protein>
    <recommendedName>
        <fullName evidence="1">Metallo-beta-lactamase domain-containing protein</fullName>
    </recommendedName>
</protein>
<name>A0A6S6XYT1_9PROT</name>
<dbReference type="InterPro" id="IPR052195">
    <property type="entry name" value="Bact_Alkyl/Aryl-Sulfatase"/>
</dbReference>
<feature type="domain" description="Metallo-beta-lactamase" evidence="1">
    <location>
        <begin position="38"/>
        <end position="244"/>
    </location>
</feature>
<dbReference type="InterPro" id="IPR038536">
    <property type="entry name" value="Alkyl/aryl-sulf_dimr_sf"/>
</dbReference>